<dbReference type="Gene3D" id="3.30.565.10">
    <property type="entry name" value="Histidine kinase-like ATPase, C-terminal domain"/>
    <property type="match status" value="1"/>
</dbReference>
<dbReference type="InterPro" id="IPR036890">
    <property type="entry name" value="HATPase_C_sf"/>
</dbReference>
<keyword evidence="2" id="KW-0175">Coiled coil</keyword>
<organism evidence="5 6">
    <name type="scientific">Halorhodospira halochloris</name>
    <name type="common">Ectothiorhodospira halochloris</name>
    <dbReference type="NCBI Taxonomy" id="1052"/>
    <lineage>
        <taxon>Bacteria</taxon>
        <taxon>Pseudomonadati</taxon>
        <taxon>Pseudomonadota</taxon>
        <taxon>Gammaproteobacteria</taxon>
        <taxon>Chromatiales</taxon>
        <taxon>Ectothiorhodospiraceae</taxon>
        <taxon>Halorhodospira</taxon>
    </lineage>
</organism>
<dbReference type="Proteomes" id="UP000218890">
    <property type="component" value="Chromosome"/>
</dbReference>
<accession>A0A110B4Z7</accession>
<feature type="transmembrane region" description="Helical" evidence="3">
    <location>
        <begin position="176"/>
        <end position="197"/>
    </location>
</feature>
<keyword evidence="3" id="KW-0472">Membrane</keyword>
<dbReference type="InterPro" id="IPR036457">
    <property type="entry name" value="PPM-type-like_dom_sf"/>
</dbReference>
<evidence type="ECO:0000313" key="5">
    <source>
        <dbReference type="EMBL" id="BAU56727.1"/>
    </source>
</evidence>
<keyword evidence="1" id="KW-0378">Hydrolase</keyword>
<dbReference type="InterPro" id="IPR052016">
    <property type="entry name" value="Bact_Sigma-Reg"/>
</dbReference>
<proteinExistence type="predicted"/>
<protein>
    <submittedName>
        <fullName evidence="5">Serine phosphatase RsbU</fullName>
    </submittedName>
</protein>
<keyword evidence="6" id="KW-1185">Reference proteome</keyword>
<sequence length="715" mass="78777">MRLLKLRTFIMATVVAVAVAVFGISTFFSSLIYENILTRQAEQGSESIARQTFESMFQVMRLGWSREELESFINVLEDSYQDSPIRVTIYRGELVDSLYGSIEGEPEKDDAVYKAIDEREVRKTEKGDLLRHIMPVQTRDECQDCHTNADVGDVLGVVEVSQDISTVKAEASAGHYWLMAGIAPLALLLAATVGYLVNRRIKYSVEAFGNQVEQVNAVKDIHLIEPRTIDLGFADLNRVMESVDDLVRRLKAIAVDKDILKTHQDRLEQEQEKAEQIVAKALDSAALQTPGLRYFYRPAAILSGDLILAEYRANGNLLVLIGDFTGHGIGAAVGVPGVAEIFYERVRRGAHPAEVLDLINDRLYRTLPPDMFMGAALVEVDYANNRLGVWNGGMPPLWLLQGSRVVATFQSSELPLGIVSDQRGGRRRISYHDLPAGGYLYACSDGVVEAALEGGWMYGAEGVEKALTSVPPGQGFDKILEQLEIYWDSTESDDDTTLLELDLDQLLARGPKRGVGTNPAAPWQAELVLDAGTLGRLNPVPSIMDLLSDLGALEEHQQSLYFIIAELYNNALEHGLLGLDSSLKRTPEGFEEYYRQRSKALNELNEGEIRIRISSHSDQDASDGKKPCAITIDIVDSGPGFDYQEWMAVARAGNRDGQSCGDSSTDAAMAYELNKPAGRGISMVRELADSLEYWPPGNRVVVSFSGVSKGDDSEE</sequence>
<dbReference type="PANTHER" id="PTHR43156">
    <property type="entry name" value="STAGE II SPORULATION PROTEIN E-RELATED"/>
    <property type="match status" value="1"/>
</dbReference>
<feature type="transmembrane region" description="Helical" evidence="3">
    <location>
        <begin position="9"/>
        <end position="33"/>
    </location>
</feature>
<dbReference type="SMART" id="SM00331">
    <property type="entry name" value="PP2C_SIG"/>
    <property type="match status" value="1"/>
</dbReference>
<reference evidence="5" key="1">
    <citation type="submission" date="2016-02" db="EMBL/GenBank/DDBJ databases">
        <title>Halorhodospira halochloris DSM-1059 complete genome, version 2.</title>
        <authorList>
            <person name="Tsukatani Y."/>
        </authorList>
    </citation>
    <scope>NUCLEOTIDE SEQUENCE</scope>
    <source>
        <strain evidence="5">DSM 1059</strain>
    </source>
</reference>
<keyword evidence="3" id="KW-1133">Transmembrane helix</keyword>
<evidence type="ECO:0000256" key="3">
    <source>
        <dbReference type="SAM" id="Phobius"/>
    </source>
</evidence>
<feature type="coiled-coil region" evidence="2">
    <location>
        <begin position="257"/>
        <end position="284"/>
    </location>
</feature>
<dbReference type="Gene3D" id="3.30.450.290">
    <property type="match status" value="1"/>
</dbReference>
<dbReference type="KEGG" id="hhk:HH1059_00580"/>
<dbReference type="Pfam" id="PF07228">
    <property type="entry name" value="SpoIIE"/>
    <property type="match status" value="1"/>
</dbReference>
<dbReference type="AlphaFoldDB" id="A0A110B4Z7"/>
<dbReference type="InterPro" id="IPR001932">
    <property type="entry name" value="PPM-type_phosphatase-like_dom"/>
</dbReference>
<gene>
    <name evidence="5" type="ORF">HH1059_00580</name>
</gene>
<evidence type="ECO:0000256" key="2">
    <source>
        <dbReference type="SAM" id="Coils"/>
    </source>
</evidence>
<dbReference type="GO" id="GO:0016791">
    <property type="term" value="F:phosphatase activity"/>
    <property type="evidence" value="ECO:0007669"/>
    <property type="project" value="TreeGrafter"/>
</dbReference>
<dbReference type="PANTHER" id="PTHR43156:SF2">
    <property type="entry name" value="STAGE II SPORULATION PROTEIN E"/>
    <property type="match status" value="1"/>
</dbReference>
<evidence type="ECO:0000313" key="6">
    <source>
        <dbReference type="Proteomes" id="UP000218890"/>
    </source>
</evidence>
<dbReference type="RefSeq" id="WP_096406958.1">
    <property type="nucleotide sequence ID" value="NZ_AP017372.2"/>
</dbReference>
<evidence type="ECO:0000256" key="1">
    <source>
        <dbReference type="ARBA" id="ARBA00022801"/>
    </source>
</evidence>
<name>A0A110B4Z7_HALHR</name>
<evidence type="ECO:0000259" key="4">
    <source>
        <dbReference type="SMART" id="SM00331"/>
    </source>
</evidence>
<dbReference type="EMBL" id="AP017372">
    <property type="protein sequence ID" value="BAU56727.1"/>
    <property type="molecule type" value="Genomic_DNA"/>
</dbReference>
<dbReference type="OrthoDB" id="9811749at2"/>
<feature type="domain" description="PPM-type phosphatase" evidence="4">
    <location>
        <begin position="287"/>
        <end position="503"/>
    </location>
</feature>
<dbReference type="Gene3D" id="3.60.40.10">
    <property type="entry name" value="PPM-type phosphatase domain"/>
    <property type="match status" value="1"/>
</dbReference>
<keyword evidence="3" id="KW-0812">Transmembrane</keyword>